<name>A0A975BCN1_9BACT</name>
<proteinExistence type="predicted"/>
<accession>A0A975BCN1</accession>
<dbReference type="EMBL" id="CP061799">
    <property type="protein sequence ID" value="QTA82913.1"/>
    <property type="molecule type" value="Genomic_DNA"/>
</dbReference>
<evidence type="ECO:0000313" key="1">
    <source>
        <dbReference type="EMBL" id="QTA82913.1"/>
    </source>
</evidence>
<reference evidence="1" key="1">
    <citation type="journal article" date="2021" name="Microb. Physiol.">
        <title>Proteogenomic Insights into the Physiology of Marine, Sulfate-Reducing, Filamentous Desulfonema limicola and Desulfonema magnum.</title>
        <authorList>
            <person name="Schnaars V."/>
            <person name="Wohlbrand L."/>
            <person name="Scheve S."/>
            <person name="Hinrichs C."/>
            <person name="Reinhardt R."/>
            <person name="Rabus R."/>
        </authorList>
    </citation>
    <scope>NUCLEOTIDE SEQUENCE</scope>
    <source>
        <strain evidence="1">5ac10</strain>
    </source>
</reference>
<dbReference type="Proteomes" id="UP000663720">
    <property type="component" value="Chromosome"/>
</dbReference>
<gene>
    <name evidence="1" type="ORF">dnl_52990</name>
</gene>
<protein>
    <submittedName>
        <fullName evidence="1">Uncharacterized protein</fullName>
    </submittedName>
</protein>
<keyword evidence="2" id="KW-1185">Reference proteome</keyword>
<dbReference type="AlphaFoldDB" id="A0A975BCN1"/>
<dbReference type="KEGG" id="dli:dnl_52990"/>
<sequence length="76" mass="9487">MILIIIEISHNYNKNLWKHKEFFIINFIVFKNISKIATIYDYAIAKLRNYFFYKNANMIFFRFNYLELIKMKKYTD</sequence>
<organism evidence="1 2">
    <name type="scientific">Desulfonema limicola</name>
    <dbReference type="NCBI Taxonomy" id="45656"/>
    <lineage>
        <taxon>Bacteria</taxon>
        <taxon>Pseudomonadati</taxon>
        <taxon>Thermodesulfobacteriota</taxon>
        <taxon>Desulfobacteria</taxon>
        <taxon>Desulfobacterales</taxon>
        <taxon>Desulfococcaceae</taxon>
        <taxon>Desulfonema</taxon>
    </lineage>
</organism>
<evidence type="ECO:0000313" key="2">
    <source>
        <dbReference type="Proteomes" id="UP000663720"/>
    </source>
</evidence>